<protein>
    <recommendedName>
        <fullName evidence="2">DUF4371 domain-containing protein</fullName>
    </recommendedName>
</protein>
<dbReference type="AlphaFoldDB" id="A0A0L8G145"/>
<accession>A0A0L8G145</accession>
<dbReference type="PANTHER" id="PTHR45913">
    <property type="entry name" value="EPM2A-INTERACTING PROTEIN 1"/>
    <property type="match status" value="1"/>
</dbReference>
<gene>
    <name evidence="1" type="ORF">OCBIM_22002599mg</name>
</gene>
<proteinExistence type="predicted"/>
<evidence type="ECO:0000313" key="1">
    <source>
        <dbReference type="EMBL" id="KOF70564.1"/>
    </source>
</evidence>
<reference evidence="1" key="1">
    <citation type="submission" date="2015-07" db="EMBL/GenBank/DDBJ databases">
        <title>MeaNS - Measles Nucleotide Surveillance Program.</title>
        <authorList>
            <person name="Tran T."/>
            <person name="Druce J."/>
        </authorList>
    </citation>
    <scope>NUCLEOTIDE SEQUENCE</scope>
    <source>
        <strain evidence="1">UCB-OBI-ISO-001</strain>
        <tissue evidence="1">Gonad</tissue>
    </source>
</reference>
<evidence type="ECO:0008006" key="2">
    <source>
        <dbReference type="Google" id="ProtNLM"/>
    </source>
</evidence>
<name>A0A0L8G145_OCTBM</name>
<organism evidence="1">
    <name type="scientific">Octopus bimaculoides</name>
    <name type="common">California two-spotted octopus</name>
    <dbReference type="NCBI Taxonomy" id="37653"/>
    <lineage>
        <taxon>Eukaryota</taxon>
        <taxon>Metazoa</taxon>
        <taxon>Spiralia</taxon>
        <taxon>Lophotrochozoa</taxon>
        <taxon>Mollusca</taxon>
        <taxon>Cephalopoda</taxon>
        <taxon>Coleoidea</taxon>
        <taxon>Octopodiformes</taxon>
        <taxon>Octopoda</taxon>
        <taxon>Incirrata</taxon>
        <taxon>Octopodidae</taxon>
        <taxon>Octopus</taxon>
    </lineage>
</organism>
<dbReference type="EMBL" id="KQ424714">
    <property type="protein sequence ID" value="KOF70564.1"/>
    <property type="molecule type" value="Genomic_DNA"/>
</dbReference>
<dbReference type="PANTHER" id="PTHR45913:SF19">
    <property type="entry name" value="LOW QUALITY PROTEIN: ZINC FINGER BED DOMAIN-CONTAINING PROTEIN 5-LIKE"/>
    <property type="match status" value="1"/>
</dbReference>
<dbReference type="STRING" id="37653.A0A0L8G145"/>
<dbReference type="OrthoDB" id="6107414at2759"/>
<sequence>MKETTQTMVERPASVSEVGTGKMFKPCLYNKDYIKLGFTFSGNESNPSHLCLVCADLLTNESMVSNELKCHFSTRYGNLLTKPVEYFIELSKSLKQQASMFTRRMKTSDKAQEASYLVIQIIAKNKEQHSIAENNTTGRRIQYMSDDIKVQMKDIFQDNNMMFALQLDESTDVSGLAQLMGFICFIYNNRIIEQFLCCLQLPLRTRGEENFQALNFFMKENNLLWLNCVGICTDGAPSKAALIAPTVGDDLSRVINKVVQMVFYIKSRPLKSRLFAHICEEMGPNFEKLLLHTEKINTGMQGKAENILILTDKICAMRDKITIWKCKVKEGNLKCFPKLKKLDYYFPNIEIPNYDWIRNPFLATATTDFSLTEEEELVKIKND</sequence>